<dbReference type="OrthoDB" id="822355at2"/>
<dbReference type="PRINTS" id="PR00081">
    <property type="entry name" value="GDHRDH"/>
</dbReference>
<dbReference type="PRINTS" id="PR00080">
    <property type="entry name" value="SDRFAMILY"/>
</dbReference>
<dbReference type="Proteomes" id="UP000251889">
    <property type="component" value="Unassembled WGS sequence"/>
</dbReference>
<reference evidence="4 5" key="1">
    <citation type="submission" date="2018-06" db="EMBL/GenBank/DDBJ databases">
        <title>Chryseolinea flavus sp. nov., a member of the phylum Bacteroidetes isolated from soil.</title>
        <authorList>
            <person name="Li Y."/>
            <person name="Wang J."/>
        </authorList>
    </citation>
    <scope>NUCLEOTIDE SEQUENCE [LARGE SCALE GENOMIC DNA]</scope>
    <source>
        <strain evidence="4 5">SDU1-6</strain>
    </source>
</reference>
<protein>
    <submittedName>
        <fullName evidence="4">Short chain dehydrogenase</fullName>
    </submittedName>
</protein>
<evidence type="ECO:0000256" key="3">
    <source>
        <dbReference type="RuleBase" id="RU000363"/>
    </source>
</evidence>
<proteinExistence type="inferred from homology"/>
<gene>
    <name evidence="4" type="ORF">DQQ10_24370</name>
</gene>
<dbReference type="Gene3D" id="3.40.50.720">
    <property type="entry name" value="NAD(P)-binding Rossmann-like Domain"/>
    <property type="match status" value="1"/>
</dbReference>
<dbReference type="GO" id="GO:0016020">
    <property type="term" value="C:membrane"/>
    <property type="evidence" value="ECO:0007669"/>
    <property type="project" value="TreeGrafter"/>
</dbReference>
<dbReference type="RefSeq" id="WP_112749555.1">
    <property type="nucleotide sequence ID" value="NZ_QMFY01000019.1"/>
</dbReference>
<accession>A0A364XWF4</accession>
<comment type="similarity">
    <text evidence="1 3">Belongs to the short-chain dehydrogenases/reductases (SDR) family.</text>
</comment>
<sequence length="269" mass="29583">MGSLQGKVIWITGASSGIGEALAYALAERGARLILSARRKEELERVRGNCSPSTHANIRTLPLDLTKTETLKLSTDAAIQVFGHVDILVNNGGISQRSFAKDTLIEVDRQIMEVNYFGAVALTKFILPHFLARKQGHFVTVSSVTGIFGTPYRSGYAASKHALHGFFDSLRAELWKDVEEKITVTMICPGFIHTPITLSAVTGDGSPLGKMDDAQYKGKPASWCAARIVNAIEKKKEEVYIGGIETLGVRFKRLLPKLFSRYMRTAKVR</sequence>
<name>A0A364XWF4_9BACT</name>
<evidence type="ECO:0000313" key="5">
    <source>
        <dbReference type="Proteomes" id="UP000251889"/>
    </source>
</evidence>
<keyword evidence="5" id="KW-1185">Reference proteome</keyword>
<dbReference type="InterPro" id="IPR020904">
    <property type="entry name" value="Sc_DH/Rdtase_CS"/>
</dbReference>
<dbReference type="SUPFAM" id="SSF51735">
    <property type="entry name" value="NAD(P)-binding Rossmann-fold domains"/>
    <property type="match status" value="1"/>
</dbReference>
<dbReference type="GO" id="GO:0016491">
    <property type="term" value="F:oxidoreductase activity"/>
    <property type="evidence" value="ECO:0007669"/>
    <property type="project" value="UniProtKB-KW"/>
</dbReference>
<organism evidence="4 5">
    <name type="scientific">Pseudochryseolinea flava</name>
    <dbReference type="NCBI Taxonomy" id="2059302"/>
    <lineage>
        <taxon>Bacteria</taxon>
        <taxon>Pseudomonadati</taxon>
        <taxon>Bacteroidota</taxon>
        <taxon>Cytophagia</taxon>
        <taxon>Cytophagales</taxon>
        <taxon>Fulvivirgaceae</taxon>
        <taxon>Pseudochryseolinea</taxon>
    </lineage>
</organism>
<dbReference type="PROSITE" id="PS00061">
    <property type="entry name" value="ADH_SHORT"/>
    <property type="match status" value="1"/>
</dbReference>
<dbReference type="InterPro" id="IPR036291">
    <property type="entry name" value="NAD(P)-bd_dom_sf"/>
</dbReference>
<dbReference type="PANTHER" id="PTHR44196:SF1">
    <property type="entry name" value="DEHYDROGENASE_REDUCTASE SDR FAMILY MEMBER 7B"/>
    <property type="match status" value="1"/>
</dbReference>
<dbReference type="InterPro" id="IPR002347">
    <property type="entry name" value="SDR_fam"/>
</dbReference>
<dbReference type="PANTHER" id="PTHR44196">
    <property type="entry name" value="DEHYDROGENASE/REDUCTASE SDR FAMILY MEMBER 7B"/>
    <property type="match status" value="1"/>
</dbReference>
<evidence type="ECO:0000256" key="1">
    <source>
        <dbReference type="ARBA" id="ARBA00006484"/>
    </source>
</evidence>
<keyword evidence="2" id="KW-0560">Oxidoreductase</keyword>
<comment type="caution">
    <text evidence="4">The sequence shown here is derived from an EMBL/GenBank/DDBJ whole genome shotgun (WGS) entry which is preliminary data.</text>
</comment>
<dbReference type="NCBIfam" id="NF004825">
    <property type="entry name" value="PRK06181.1"/>
    <property type="match status" value="1"/>
</dbReference>
<dbReference type="Pfam" id="PF00106">
    <property type="entry name" value="adh_short"/>
    <property type="match status" value="1"/>
</dbReference>
<dbReference type="CDD" id="cd05332">
    <property type="entry name" value="11beta-HSD1_like_SDR_c"/>
    <property type="match status" value="1"/>
</dbReference>
<dbReference type="AlphaFoldDB" id="A0A364XWF4"/>
<evidence type="ECO:0000313" key="4">
    <source>
        <dbReference type="EMBL" id="RAV98288.1"/>
    </source>
</evidence>
<dbReference type="EMBL" id="QMFY01000019">
    <property type="protein sequence ID" value="RAV98288.1"/>
    <property type="molecule type" value="Genomic_DNA"/>
</dbReference>
<evidence type="ECO:0000256" key="2">
    <source>
        <dbReference type="ARBA" id="ARBA00023002"/>
    </source>
</evidence>